<dbReference type="Proteomes" id="UP001190700">
    <property type="component" value="Unassembled WGS sequence"/>
</dbReference>
<dbReference type="InterPro" id="IPR052256">
    <property type="entry name" value="E3_ubiquitin-ligase_CHFR"/>
</dbReference>
<name>A0AAE0EWG6_9CHLO</name>
<keyword evidence="3" id="KW-0479">Metal-binding</keyword>
<evidence type="ECO:0000256" key="4">
    <source>
        <dbReference type="ARBA" id="ARBA00022771"/>
    </source>
</evidence>
<dbReference type="GO" id="GO:0004842">
    <property type="term" value="F:ubiquitin-protein transferase activity"/>
    <property type="evidence" value="ECO:0007669"/>
    <property type="project" value="TreeGrafter"/>
</dbReference>
<dbReference type="SUPFAM" id="SSF49879">
    <property type="entry name" value="SMAD/FHA domain"/>
    <property type="match status" value="1"/>
</dbReference>
<dbReference type="Gene3D" id="2.60.200.20">
    <property type="match status" value="1"/>
</dbReference>
<dbReference type="InterPro" id="IPR001841">
    <property type="entry name" value="Znf_RING"/>
</dbReference>
<evidence type="ECO:0000256" key="6">
    <source>
        <dbReference type="PROSITE-ProRule" id="PRU00175"/>
    </source>
</evidence>
<dbReference type="GO" id="GO:0005634">
    <property type="term" value="C:nucleus"/>
    <property type="evidence" value="ECO:0007669"/>
    <property type="project" value="TreeGrafter"/>
</dbReference>
<dbReference type="Pfam" id="PF00097">
    <property type="entry name" value="zf-C3HC4"/>
    <property type="match status" value="1"/>
</dbReference>
<dbReference type="EMBL" id="LGRX02033075">
    <property type="protein sequence ID" value="KAK3243186.1"/>
    <property type="molecule type" value="Genomic_DNA"/>
</dbReference>
<dbReference type="SMART" id="SM00184">
    <property type="entry name" value="RING"/>
    <property type="match status" value="1"/>
</dbReference>
<dbReference type="PROSITE" id="PS00518">
    <property type="entry name" value="ZF_RING_1"/>
    <property type="match status" value="1"/>
</dbReference>
<evidence type="ECO:0000256" key="1">
    <source>
        <dbReference type="ARBA" id="ARBA00005797"/>
    </source>
</evidence>
<evidence type="ECO:0000256" key="5">
    <source>
        <dbReference type="ARBA" id="ARBA00022833"/>
    </source>
</evidence>
<dbReference type="SUPFAM" id="SSF57850">
    <property type="entry name" value="RING/U-box"/>
    <property type="match status" value="1"/>
</dbReference>
<accession>A0AAE0EWG6</accession>
<comment type="similarity">
    <text evidence="1">Belongs to the CHFR family.</text>
</comment>
<dbReference type="GO" id="GO:0008270">
    <property type="term" value="F:zinc ion binding"/>
    <property type="evidence" value="ECO:0007669"/>
    <property type="project" value="UniProtKB-KW"/>
</dbReference>
<dbReference type="InterPro" id="IPR000253">
    <property type="entry name" value="FHA_dom"/>
</dbReference>
<sequence>MARNNESTAYLRQLPDCEPDRPELLMENIQLHAIFNTQNEGEKIVRVGRHPANNVVIESERLGLILSAFHCRIELQIQEDGEYRYTLTDLDTTNGCYVGSVMIPKNESRILEDGAIVSFGGPRNVARGDVTHRNPFRFQFCLAPEPLPPPPSMETLLQNITCGVCRESMVDAHILPCTHSFCGACIWTWRRRNSTCPECRAHFHRPIRNPHLGNFIDLKMIEILTPEDAEQRAKRTAECVQERTRVKRTRNHVETEVGRAITAAITEGRNASLMDHMNEIFATVTGRRE</sequence>
<dbReference type="PANTHER" id="PTHR16079:SF4">
    <property type="entry name" value="E3 UBIQUITIN-PROTEIN LIGASE CHFR"/>
    <property type="match status" value="1"/>
</dbReference>
<evidence type="ECO:0000259" key="7">
    <source>
        <dbReference type="PROSITE" id="PS50006"/>
    </source>
</evidence>
<keyword evidence="5" id="KW-0862">Zinc</keyword>
<dbReference type="PROSITE" id="PS50089">
    <property type="entry name" value="ZF_RING_2"/>
    <property type="match status" value="1"/>
</dbReference>
<comment type="caution">
    <text evidence="9">The sequence shown here is derived from an EMBL/GenBank/DDBJ whole genome shotgun (WGS) entry which is preliminary data.</text>
</comment>
<dbReference type="GO" id="GO:0006511">
    <property type="term" value="P:ubiquitin-dependent protein catabolic process"/>
    <property type="evidence" value="ECO:0007669"/>
    <property type="project" value="TreeGrafter"/>
</dbReference>
<evidence type="ECO:0000256" key="3">
    <source>
        <dbReference type="ARBA" id="ARBA00022723"/>
    </source>
</evidence>
<evidence type="ECO:0000259" key="8">
    <source>
        <dbReference type="PROSITE" id="PS50089"/>
    </source>
</evidence>
<dbReference type="AlphaFoldDB" id="A0AAE0EWG6"/>
<evidence type="ECO:0000313" key="10">
    <source>
        <dbReference type="Proteomes" id="UP001190700"/>
    </source>
</evidence>
<dbReference type="Gene3D" id="3.30.40.10">
    <property type="entry name" value="Zinc/RING finger domain, C3HC4 (zinc finger)"/>
    <property type="match status" value="1"/>
</dbReference>
<dbReference type="InterPro" id="IPR017907">
    <property type="entry name" value="Znf_RING_CS"/>
</dbReference>
<proteinExistence type="inferred from homology"/>
<dbReference type="PROSITE" id="PS50006">
    <property type="entry name" value="FHA_DOMAIN"/>
    <property type="match status" value="1"/>
</dbReference>
<dbReference type="InterPro" id="IPR018957">
    <property type="entry name" value="Znf_C3HC4_RING-type"/>
</dbReference>
<reference evidence="9 10" key="1">
    <citation type="journal article" date="2015" name="Genome Biol. Evol.">
        <title>Comparative Genomics of a Bacterivorous Green Alga Reveals Evolutionary Causalities and Consequences of Phago-Mixotrophic Mode of Nutrition.</title>
        <authorList>
            <person name="Burns J.A."/>
            <person name="Paasch A."/>
            <person name="Narechania A."/>
            <person name="Kim E."/>
        </authorList>
    </citation>
    <scope>NUCLEOTIDE SEQUENCE [LARGE SCALE GENOMIC DNA]</scope>
    <source>
        <strain evidence="9 10">PLY_AMNH</strain>
    </source>
</reference>
<keyword evidence="4 6" id="KW-0863">Zinc-finger</keyword>
<organism evidence="9 10">
    <name type="scientific">Cymbomonas tetramitiformis</name>
    <dbReference type="NCBI Taxonomy" id="36881"/>
    <lineage>
        <taxon>Eukaryota</taxon>
        <taxon>Viridiplantae</taxon>
        <taxon>Chlorophyta</taxon>
        <taxon>Pyramimonadophyceae</taxon>
        <taxon>Pyramimonadales</taxon>
        <taxon>Pyramimonadaceae</taxon>
        <taxon>Cymbomonas</taxon>
    </lineage>
</organism>
<feature type="domain" description="FHA" evidence="7">
    <location>
        <begin position="45"/>
        <end position="103"/>
    </location>
</feature>
<evidence type="ECO:0000256" key="2">
    <source>
        <dbReference type="ARBA" id="ARBA00017908"/>
    </source>
</evidence>
<protein>
    <recommendedName>
        <fullName evidence="2">E3 ubiquitin-protein ligase CHFR</fullName>
    </recommendedName>
</protein>
<evidence type="ECO:0000313" key="9">
    <source>
        <dbReference type="EMBL" id="KAK3243186.1"/>
    </source>
</evidence>
<dbReference type="GO" id="GO:0016567">
    <property type="term" value="P:protein ubiquitination"/>
    <property type="evidence" value="ECO:0007669"/>
    <property type="project" value="TreeGrafter"/>
</dbReference>
<keyword evidence="10" id="KW-1185">Reference proteome</keyword>
<dbReference type="PANTHER" id="PTHR16079">
    <property type="entry name" value="UBIQUITIN LIGASE PROTEIN CHFR"/>
    <property type="match status" value="1"/>
</dbReference>
<dbReference type="SMART" id="SM00240">
    <property type="entry name" value="FHA"/>
    <property type="match status" value="1"/>
</dbReference>
<gene>
    <name evidence="9" type="ORF">CYMTET_47142</name>
</gene>
<dbReference type="InterPro" id="IPR008984">
    <property type="entry name" value="SMAD_FHA_dom_sf"/>
</dbReference>
<feature type="domain" description="RING-type" evidence="8">
    <location>
        <begin position="162"/>
        <end position="200"/>
    </location>
</feature>
<dbReference type="Pfam" id="PF00498">
    <property type="entry name" value="FHA"/>
    <property type="match status" value="1"/>
</dbReference>
<dbReference type="InterPro" id="IPR013083">
    <property type="entry name" value="Znf_RING/FYVE/PHD"/>
</dbReference>